<name>A0A974I2H7_XENLA</name>
<feature type="compositionally biased region" description="Polar residues" evidence="1">
    <location>
        <begin position="56"/>
        <end position="74"/>
    </location>
</feature>
<proteinExistence type="predicted"/>
<feature type="region of interest" description="Disordered" evidence="1">
    <location>
        <begin position="41"/>
        <end position="74"/>
    </location>
</feature>
<accession>A0A974I2H7</accession>
<evidence type="ECO:0000313" key="3">
    <source>
        <dbReference type="Proteomes" id="UP000694892"/>
    </source>
</evidence>
<gene>
    <name evidence="2" type="ORF">XELAEV_18005001mg</name>
</gene>
<dbReference type="Proteomes" id="UP000694892">
    <property type="component" value="Chromosome 1L"/>
</dbReference>
<evidence type="ECO:0000256" key="1">
    <source>
        <dbReference type="SAM" id="MobiDB-lite"/>
    </source>
</evidence>
<reference evidence="3" key="1">
    <citation type="journal article" date="2016" name="Nature">
        <title>Genome evolution in the allotetraploid frog Xenopus laevis.</title>
        <authorList>
            <person name="Session A.M."/>
            <person name="Uno Y."/>
            <person name="Kwon T."/>
            <person name="Chapman J.A."/>
            <person name="Toyoda A."/>
            <person name="Takahashi S."/>
            <person name="Fukui A."/>
            <person name="Hikosaka A."/>
            <person name="Suzuki A."/>
            <person name="Kondo M."/>
            <person name="van Heeringen S.J."/>
            <person name="Quigley I."/>
            <person name="Heinz S."/>
            <person name="Ogino H."/>
            <person name="Ochi H."/>
            <person name="Hellsten U."/>
            <person name="Lyons J.B."/>
            <person name="Simakov O."/>
            <person name="Putnam N."/>
            <person name="Stites J."/>
            <person name="Kuroki Y."/>
            <person name="Tanaka T."/>
            <person name="Michiue T."/>
            <person name="Watanabe M."/>
            <person name="Bogdanovic O."/>
            <person name="Lister R."/>
            <person name="Georgiou G."/>
            <person name="Paranjpe S.S."/>
            <person name="van Kruijsbergen I."/>
            <person name="Shu S."/>
            <person name="Carlson J."/>
            <person name="Kinoshita T."/>
            <person name="Ohta Y."/>
            <person name="Mawaribuchi S."/>
            <person name="Jenkins J."/>
            <person name="Grimwood J."/>
            <person name="Schmutz J."/>
            <person name="Mitros T."/>
            <person name="Mozaffari S.V."/>
            <person name="Suzuki Y."/>
            <person name="Haramoto Y."/>
            <person name="Yamamoto T.S."/>
            <person name="Takagi C."/>
            <person name="Heald R."/>
            <person name="Miller K."/>
            <person name="Haudenschild C."/>
            <person name="Kitzman J."/>
            <person name="Nakayama T."/>
            <person name="Izutsu Y."/>
            <person name="Robert J."/>
            <person name="Fortriede J."/>
            <person name="Burns K."/>
            <person name="Lotay V."/>
            <person name="Karimi K."/>
            <person name="Yasuoka Y."/>
            <person name="Dichmann D.S."/>
            <person name="Flajnik M.F."/>
            <person name="Houston D.W."/>
            <person name="Shendure J."/>
            <person name="DuPasquier L."/>
            <person name="Vize P.D."/>
            <person name="Zorn A.M."/>
            <person name="Ito M."/>
            <person name="Marcotte E.M."/>
            <person name="Wallingford J.B."/>
            <person name="Ito Y."/>
            <person name="Asashima M."/>
            <person name="Ueno N."/>
            <person name="Matsuda Y."/>
            <person name="Veenstra G.J."/>
            <person name="Fujiyama A."/>
            <person name="Harland R.M."/>
            <person name="Taira M."/>
            <person name="Rokhsar D.S."/>
        </authorList>
    </citation>
    <scope>NUCLEOTIDE SEQUENCE [LARGE SCALE GENOMIC DNA]</scope>
    <source>
        <strain evidence="3">J</strain>
    </source>
</reference>
<sequence>MLLPSHVLMSLPSRLPDTDNATAIASSRICLRFAHTHTIPPVAAEHDGPSWRHSPTIPSRKTSTRPALSLYSPGNNATEMKNKLLLSVTQSVRLPLCQPLLFPD</sequence>
<organism evidence="2 3">
    <name type="scientific">Xenopus laevis</name>
    <name type="common">African clawed frog</name>
    <dbReference type="NCBI Taxonomy" id="8355"/>
    <lineage>
        <taxon>Eukaryota</taxon>
        <taxon>Metazoa</taxon>
        <taxon>Chordata</taxon>
        <taxon>Craniata</taxon>
        <taxon>Vertebrata</taxon>
        <taxon>Euteleostomi</taxon>
        <taxon>Amphibia</taxon>
        <taxon>Batrachia</taxon>
        <taxon>Anura</taxon>
        <taxon>Pipoidea</taxon>
        <taxon>Pipidae</taxon>
        <taxon>Xenopodinae</taxon>
        <taxon>Xenopus</taxon>
        <taxon>Xenopus</taxon>
    </lineage>
</organism>
<dbReference type="EMBL" id="CM004466">
    <property type="protein sequence ID" value="OCT99214.1"/>
    <property type="molecule type" value="Genomic_DNA"/>
</dbReference>
<protein>
    <submittedName>
        <fullName evidence="2">Uncharacterized protein</fullName>
    </submittedName>
</protein>
<evidence type="ECO:0000313" key="2">
    <source>
        <dbReference type="EMBL" id="OCT99214.1"/>
    </source>
</evidence>
<dbReference type="AlphaFoldDB" id="A0A974I2H7"/>